<organism evidence="1 2">
    <name type="scientific">Actinacidiphila polyblastidii</name>
    <dbReference type="NCBI Taxonomy" id="3110430"/>
    <lineage>
        <taxon>Bacteria</taxon>
        <taxon>Bacillati</taxon>
        <taxon>Actinomycetota</taxon>
        <taxon>Actinomycetes</taxon>
        <taxon>Kitasatosporales</taxon>
        <taxon>Streptomycetaceae</taxon>
        <taxon>Actinacidiphila</taxon>
    </lineage>
</organism>
<keyword evidence="2" id="KW-1185">Reference proteome</keyword>
<comment type="caution">
    <text evidence="1">The sequence shown here is derived from an EMBL/GenBank/DDBJ whole genome shotgun (WGS) entry which is preliminary data.</text>
</comment>
<evidence type="ECO:0000313" key="1">
    <source>
        <dbReference type="EMBL" id="MEE4542447.1"/>
    </source>
</evidence>
<evidence type="ECO:0000313" key="2">
    <source>
        <dbReference type="Proteomes" id="UP001344658"/>
    </source>
</evidence>
<dbReference type="EMBL" id="JAZEWV010000006">
    <property type="protein sequence ID" value="MEE4542447.1"/>
    <property type="molecule type" value="Genomic_DNA"/>
</dbReference>
<dbReference type="GO" id="GO:0032259">
    <property type="term" value="P:methylation"/>
    <property type="evidence" value="ECO:0007669"/>
    <property type="project" value="UniProtKB-KW"/>
</dbReference>
<accession>A0ABU7P9F3</accession>
<dbReference type="PIRSF" id="PIRSF017393">
    <property type="entry name" value="MTase_SAV2177"/>
    <property type="match status" value="1"/>
</dbReference>
<dbReference type="Pfam" id="PF04672">
    <property type="entry name" value="Methyltransf_19"/>
    <property type="match status" value="1"/>
</dbReference>
<protein>
    <submittedName>
        <fullName evidence="1">SAM-dependent methyltransferase</fullName>
    </submittedName>
</protein>
<reference evidence="1 2" key="1">
    <citation type="submission" date="2023-12" db="EMBL/GenBank/DDBJ databases">
        <title>Streptomyces sp. V4-01.</title>
        <authorList>
            <person name="Somphong A."/>
            <person name="Phongsopitanun W."/>
        </authorList>
    </citation>
    <scope>NUCLEOTIDE SEQUENCE [LARGE SCALE GENOMIC DNA]</scope>
    <source>
        <strain evidence="1 2">V4-01</strain>
    </source>
</reference>
<dbReference type="Proteomes" id="UP001344658">
    <property type="component" value="Unassembled WGS sequence"/>
</dbReference>
<proteinExistence type="predicted"/>
<dbReference type="GO" id="GO:0008168">
    <property type="term" value="F:methyltransferase activity"/>
    <property type="evidence" value="ECO:0007669"/>
    <property type="project" value="UniProtKB-KW"/>
</dbReference>
<gene>
    <name evidence="1" type="ORF">V2S66_10790</name>
</gene>
<dbReference type="RefSeq" id="WP_330794376.1">
    <property type="nucleotide sequence ID" value="NZ_JAZEWV010000006.1"/>
</dbReference>
<dbReference type="Gene3D" id="3.40.50.150">
    <property type="entry name" value="Vaccinia Virus protein VP39"/>
    <property type="match status" value="1"/>
</dbReference>
<dbReference type="InterPro" id="IPR006764">
    <property type="entry name" value="SAM_dep_MeTrfase_SAV2177_type"/>
</dbReference>
<keyword evidence="1" id="KW-0808">Transferase</keyword>
<keyword evidence="1" id="KW-0489">Methyltransferase</keyword>
<dbReference type="SUPFAM" id="SSF53335">
    <property type="entry name" value="S-adenosyl-L-methionine-dependent methyltransferases"/>
    <property type="match status" value="1"/>
</dbReference>
<sequence length="271" mass="29948">MSENGWTADRIDTRNPHPARVYDCILGGKDYYPPDKEAADAMVDVWPAIVPHMRENRKFMHRVTRFLAQEAGIRQFLDIGTGIPTRPNVHEVAQSITPRSRVVYVDNDPIVLTLSEGLSSSTPEGRTEYIEADMRDPAAILASAQFAETIDLSQPVGLTIIAMVHLVMDDADPVGIVRRLLDPLPSGSYLAMSIGTADFAPEEVGRVGREYAARGMPMRLRTLAEARPYFEGVELVDPGIVQVHRWRPDGDVDPAVTDDQIAMYGAVARKP</sequence>
<dbReference type="InterPro" id="IPR029063">
    <property type="entry name" value="SAM-dependent_MTases_sf"/>
</dbReference>
<name>A0ABU7P9F3_9ACTN</name>